<dbReference type="InterPro" id="IPR051010">
    <property type="entry name" value="BCAA_transport"/>
</dbReference>
<gene>
    <name evidence="5" type="ORF">FAS41_25520</name>
</gene>
<evidence type="ECO:0000313" key="5">
    <source>
        <dbReference type="EMBL" id="TLX71342.1"/>
    </source>
</evidence>
<dbReference type="Gene3D" id="3.40.50.2300">
    <property type="match status" value="2"/>
</dbReference>
<evidence type="ECO:0000256" key="2">
    <source>
        <dbReference type="ARBA" id="ARBA00022729"/>
    </source>
</evidence>
<evidence type="ECO:0000256" key="3">
    <source>
        <dbReference type="SAM" id="SignalP"/>
    </source>
</evidence>
<keyword evidence="6" id="KW-1185">Reference proteome</keyword>
<evidence type="ECO:0000259" key="4">
    <source>
        <dbReference type="Pfam" id="PF13458"/>
    </source>
</evidence>
<dbReference type="OrthoDB" id="5288800at2"/>
<comment type="caution">
    <text evidence="5">The sequence shown here is derived from an EMBL/GenBank/DDBJ whole genome shotgun (WGS) entry which is preliminary data.</text>
</comment>
<dbReference type="SUPFAM" id="SSF53822">
    <property type="entry name" value="Periplasmic binding protein-like I"/>
    <property type="match status" value="1"/>
</dbReference>
<dbReference type="InterPro" id="IPR028082">
    <property type="entry name" value="Peripla_BP_I"/>
</dbReference>
<protein>
    <submittedName>
        <fullName evidence="5">Branched-chain amino acid ABC transporter substrate-binding protein</fullName>
    </submittedName>
</protein>
<evidence type="ECO:0000313" key="6">
    <source>
        <dbReference type="Proteomes" id="UP000306635"/>
    </source>
</evidence>
<organism evidence="5 6">
    <name type="scientific">Pseudomonas nicosulfuronedens</name>
    <dbReference type="NCBI Taxonomy" id="2571105"/>
    <lineage>
        <taxon>Bacteria</taxon>
        <taxon>Pseudomonadati</taxon>
        <taxon>Pseudomonadota</taxon>
        <taxon>Gammaproteobacteria</taxon>
        <taxon>Pseudomonadales</taxon>
        <taxon>Pseudomonadaceae</taxon>
        <taxon>Pseudomonas</taxon>
    </lineage>
</organism>
<dbReference type="EMBL" id="SWDV01000041">
    <property type="protein sequence ID" value="TLX71342.1"/>
    <property type="molecule type" value="Genomic_DNA"/>
</dbReference>
<feature type="domain" description="Leucine-binding protein" evidence="4">
    <location>
        <begin position="26"/>
        <end position="357"/>
    </location>
</feature>
<feature type="signal peptide" evidence="3">
    <location>
        <begin position="1"/>
        <end position="21"/>
    </location>
</feature>
<dbReference type="GeneID" id="300408975"/>
<sequence length="402" mass="43936">MRRFVTVVLLSVCCLCTRAPAEEALEVGLIYPRTGNFKQQGLAQMRAALLAVDEINAQGGILGKNVQMRPLDTGGRKDKAMRAVDALAAANVRTVIGGVSSEEVLAIGESAARRGMLYLVPQAASADITGRSGRRNLFQEGCSARMAGRALIEYLDQQFPNQKFFYVTAGYTYADADIGAFLEAASMADRASGQSYRAALKQAASSDAKVLVLMLYGDDLVQAMPLVDKLGLRQRMQVVVPYLNQDIVEQAGPGLMEGVIGADTWAPQVPRLEGSQAGQAFIDAFVQRYQAYPSSAAASTYASLQQWADAARRSSSADPAKLIAALEGHVYRLLKGEQQWRAFDHQNLQTLYVFKVKPRAEIMQDPLKQDYFEVVHRMDGDMAAPTLIEWQEERGVGRESLD</sequence>
<comment type="similarity">
    <text evidence="1">Belongs to the leucine-binding protein family.</text>
</comment>
<dbReference type="InterPro" id="IPR028081">
    <property type="entry name" value="Leu-bd"/>
</dbReference>
<keyword evidence="2 3" id="KW-0732">Signal</keyword>
<dbReference type="AlphaFoldDB" id="A0A5R9QNS1"/>
<name>A0A5R9QNS1_9PSED</name>
<evidence type="ECO:0000256" key="1">
    <source>
        <dbReference type="ARBA" id="ARBA00010062"/>
    </source>
</evidence>
<dbReference type="RefSeq" id="WP_138526143.1">
    <property type="nucleotide sequence ID" value="NZ_SWDV01000041.1"/>
</dbReference>
<reference evidence="5 6" key="1">
    <citation type="submission" date="2019-04" db="EMBL/GenBank/DDBJ databases">
        <authorList>
            <person name="Li M."/>
        </authorList>
    </citation>
    <scope>NUCLEOTIDE SEQUENCE [LARGE SCALE GENOMIC DNA]</scope>
    <source>
        <strain evidence="5 6">LAM1902</strain>
    </source>
</reference>
<dbReference type="Proteomes" id="UP000306635">
    <property type="component" value="Unassembled WGS sequence"/>
</dbReference>
<proteinExistence type="inferred from homology"/>
<dbReference type="Pfam" id="PF13458">
    <property type="entry name" value="Peripla_BP_6"/>
    <property type="match status" value="1"/>
</dbReference>
<accession>A0A5R9QNS1</accession>
<feature type="chain" id="PRO_5024366237" evidence="3">
    <location>
        <begin position="22"/>
        <end position="402"/>
    </location>
</feature>
<dbReference type="PANTHER" id="PTHR30483">
    <property type="entry name" value="LEUCINE-SPECIFIC-BINDING PROTEIN"/>
    <property type="match status" value="1"/>
</dbReference>